<organism evidence="1 2">
    <name type="scientific">Arthrobacter bussei</name>
    <dbReference type="NCBI Taxonomy" id="2594179"/>
    <lineage>
        <taxon>Bacteria</taxon>
        <taxon>Bacillati</taxon>
        <taxon>Actinomycetota</taxon>
        <taxon>Actinomycetes</taxon>
        <taxon>Micrococcales</taxon>
        <taxon>Micrococcaceae</taxon>
        <taxon>Arthrobacter</taxon>
    </lineage>
</organism>
<name>A0A7X1NMU3_9MICC</name>
<keyword evidence="2" id="KW-1185">Reference proteome</keyword>
<reference evidence="2" key="1">
    <citation type="submission" date="2019-07" db="EMBL/GenBank/DDBJ databases">
        <title>Arthrobacter KR32 sp. nov., isolated from mountain cheese made of cows milk.</title>
        <authorList>
            <person name="Flegler A."/>
        </authorList>
    </citation>
    <scope>NUCLEOTIDE SEQUENCE [LARGE SCALE GENOMIC DNA]</scope>
    <source>
        <strain evidence="2">KR32</strain>
    </source>
</reference>
<dbReference type="EMBL" id="VJXX01000001">
    <property type="protein sequence ID" value="MPY09749.1"/>
    <property type="molecule type" value="Genomic_DNA"/>
</dbReference>
<sequence>MVPEIDPQNLPPRQIDLINEGRRLEGIDITLLGYFGGPELQGACIGRMQLDEDGQLPASNYDSPEERLHALVQAQLLRGALRRSIPIVLDGIFEDIFALRTLETTDGDVSAYVTSAAARVVDTLPRAYRSHYTSGFLQRFAVVLSEVAAEFELGWDRARTFAHGLAVYCFARSGVRHADAKYGTKLGAIGIDRTVSGLLEDTDALQGTYQRTSGEDDDAASSWFTPYDAAARVNPYLHPEGQPSTEQIDLLEHQVTSEVPEKYPGTSRQAALRNGDLVDISPYASRHYFLCPVAVEQAVLDALDFTGLPQDSEWEDLLLYIAWHGAAEHPAWKSYHYIAPGFEGEKAYVALVAGIDELESPVLTIQYVGEVLDES</sequence>
<dbReference type="RefSeq" id="WP_152812280.1">
    <property type="nucleotide sequence ID" value="NZ_VJXX01000001.1"/>
</dbReference>
<protein>
    <submittedName>
        <fullName evidence="1">Uncharacterized protein</fullName>
    </submittedName>
</protein>
<evidence type="ECO:0000313" key="2">
    <source>
        <dbReference type="Proteomes" id="UP000326464"/>
    </source>
</evidence>
<gene>
    <name evidence="1" type="ORF">FNH21_03265</name>
</gene>
<proteinExistence type="predicted"/>
<evidence type="ECO:0000313" key="1">
    <source>
        <dbReference type="EMBL" id="MPY09749.1"/>
    </source>
</evidence>
<dbReference type="OrthoDB" id="4909195at2"/>
<accession>A0A7X1NMU3</accession>
<dbReference type="Proteomes" id="UP000326464">
    <property type="component" value="Unassembled WGS sequence"/>
</dbReference>
<comment type="caution">
    <text evidence="1">The sequence shown here is derived from an EMBL/GenBank/DDBJ whole genome shotgun (WGS) entry which is preliminary data.</text>
</comment>
<dbReference type="AlphaFoldDB" id="A0A7X1NMU3"/>